<keyword evidence="1" id="KW-0614">Plasmid</keyword>
<sequence>MIASGRNNFELNAAIALRDVYRLFLLFAGDERIFDLAGADREDPLRLMRNDLFVDEITHLLIGTAIANRIQLEHMGAAEIADAACGELQPDVLEDKGSQKLGFREACNKIVHAIHIVPDRGNPAENPLTSEVKLRGHKGKQAWVAYLNIPQYVRASVLNFRGQP</sequence>
<dbReference type="RefSeq" id="WP_086083727.1">
    <property type="nucleotide sequence ID" value="NZ_CP020910.1"/>
</dbReference>
<reference evidence="1 2" key="1">
    <citation type="submission" date="2017-04" db="EMBL/GenBank/DDBJ databases">
        <title>Complete genome sequences of Rhizobium genomic linages associated to common bean (phaseolus vulgaris).</title>
        <authorList>
            <person name="Santamaria R.I."/>
            <person name="Bustos P."/>
            <person name="Perez-Carrascal O."/>
            <person name="Martinez-Flores I."/>
            <person name="Juarez S."/>
            <person name="Lozano L."/>
            <person name="Miranda F."/>
            <person name="Vinuesa P."/>
            <person name="Martinez-Romero E."/>
            <person name="Cevallos M.A."/>
            <person name="Romero D."/>
            <person name="Davila G."/>
            <person name="Gonzalez V."/>
        </authorList>
    </citation>
    <scope>NUCLEOTIDE SEQUENCE [LARGE SCALE GENOMIC DNA]</scope>
    <source>
        <strain evidence="1 2">NXC12</strain>
        <plasmid evidence="2">pretnxc12d</plasmid>
    </source>
</reference>
<geneLocation type="plasmid" evidence="2">
    <name>pretnxc12d</name>
</geneLocation>
<evidence type="ECO:0000313" key="2">
    <source>
        <dbReference type="Proteomes" id="UP000194159"/>
    </source>
</evidence>
<dbReference type="Proteomes" id="UP000194159">
    <property type="component" value="Plasmid pRetNXC12d"/>
</dbReference>
<name>A0AAN1BL75_RHIET</name>
<dbReference type="EMBL" id="CP020910">
    <property type="protein sequence ID" value="ARQ13148.1"/>
    <property type="molecule type" value="Genomic_DNA"/>
</dbReference>
<gene>
    <name evidence="1" type="ORF">NXC12_PD00036</name>
</gene>
<proteinExistence type="predicted"/>
<organism evidence="1 2">
    <name type="scientific">Rhizobium etli</name>
    <dbReference type="NCBI Taxonomy" id="29449"/>
    <lineage>
        <taxon>Bacteria</taxon>
        <taxon>Pseudomonadati</taxon>
        <taxon>Pseudomonadota</taxon>
        <taxon>Alphaproteobacteria</taxon>
        <taxon>Hyphomicrobiales</taxon>
        <taxon>Rhizobiaceae</taxon>
        <taxon>Rhizobium/Agrobacterium group</taxon>
        <taxon>Rhizobium</taxon>
    </lineage>
</organism>
<dbReference type="AlphaFoldDB" id="A0AAN1BL75"/>
<protein>
    <submittedName>
        <fullName evidence="1">Uncharacterized protein</fullName>
    </submittedName>
</protein>
<evidence type="ECO:0000313" key="1">
    <source>
        <dbReference type="EMBL" id="ARQ13148.1"/>
    </source>
</evidence>
<accession>A0AAN1BL75</accession>